<comment type="caution">
    <text evidence="1">The sequence shown here is derived from an EMBL/GenBank/DDBJ whole genome shotgun (WGS) entry which is preliminary data.</text>
</comment>
<accession>A0AAV4I7W4</accession>
<evidence type="ECO:0000313" key="2">
    <source>
        <dbReference type="Proteomes" id="UP000762676"/>
    </source>
</evidence>
<keyword evidence="2" id="KW-1185">Reference proteome</keyword>
<protein>
    <submittedName>
        <fullName evidence="1">Uncharacterized protein</fullName>
    </submittedName>
</protein>
<dbReference type="Proteomes" id="UP000762676">
    <property type="component" value="Unassembled WGS sequence"/>
</dbReference>
<organism evidence="1 2">
    <name type="scientific">Elysia marginata</name>
    <dbReference type="NCBI Taxonomy" id="1093978"/>
    <lineage>
        <taxon>Eukaryota</taxon>
        <taxon>Metazoa</taxon>
        <taxon>Spiralia</taxon>
        <taxon>Lophotrochozoa</taxon>
        <taxon>Mollusca</taxon>
        <taxon>Gastropoda</taxon>
        <taxon>Heterobranchia</taxon>
        <taxon>Euthyneura</taxon>
        <taxon>Panpulmonata</taxon>
        <taxon>Sacoglossa</taxon>
        <taxon>Placobranchoidea</taxon>
        <taxon>Plakobranchidae</taxon>
        <taxon>Elysia</taxon>
    </lineage>
</organism>
<sequence length="114" mass="11782">MSGVVSSRSRDVFAERLVAAFEKLESSVPAGDFGGFDVIGPSGYEILPILAGASGGDDWALDSVGFHCCRYSVGGRVGNDEHSDDSGVKICYSQPGIGHATAGIVLGYADCGHR</sequence>
<dbReference type="AlphaFoldDB" id="A0AAV4I7W4"/>
<name>A0AAV4I7W4_9GAST</name>
<dbReference type="EMBL" id="BMAT01006076">
    <property type="protein sequence ID" value="GFS05587.1"/>
    <property type="molecule type" value="Genomic_DNA"/>
</dbReference>
<evidence type="ECO:0000313" key="1">
    <source>
        <dbReference type="EMBL" id="GFS05587.1"/>
    </source>
</evidence>
<gene>
    <name evidence="1" type="ORF">ElyMa_002942100</name>
</gene>
<reference evidence="1 2" key="1">
    <citation type="journal article" date="2021" name="Elife">
        <title>Chloroplast acquisition without the gene transfer in kleptoplastic sea slugs, Plakobranchus ocellatus.</title>
        <authorList>
            <person name="Maeda T."/>
            <person name="Takahashi S."/>
            <person name="Yoshida T."/>
            <person name="Shimamura S."/>
            <person name="Takaki Y."/>
            <person name="Nagai Y."/>
            <person name="Toyoda A."/>
            <person name="Suzuki Y."/>
            <person name="Arimoto A."/>
            <person name="Ishii H."/>
            <person name="Satoh N."/>
            <person name="Nishiyama T."/>
            <person name="Hasebe M."/>
            <person name="Maruyama T."/>
            <person name="Minagawa J."/>
            <person name="Obokata J."/>
            <person name="Shigenobu S."/>
        </authorList>
    </citation>
    <scope>NUCLEOTIDE SEQUENCE [LARGE SCALE GENOMIC DNA]</scope>
</reference>
<proteinExistence type="predicted"/>